<feature type="region of interest" description="Disordered" evidence="1">
    <location>
        <begin position="93"/>
        <end position="119"/>
    </location>
</feature>
<sequence>MSVMEVVARLQRAHALIKDARRAAAVADEAITDGAHLFAAATAGSGQPCVEAARHHTTAAGTEVRTAHALFEQAQTLIDVYCHAVAGHGIAGGAAPSVASRSEEPTAPLPTSTSHPTENPEVCYAAQITELLRAGKKITPSEVIRVGRHREDILSGSKRGYGTVRARHIYSDPNGRTASKIWECLRTTSSTSSSI</sequence>
<dbReference type="EMBL" id="CP016076">
    <property type="protein sequence ID" value="APU17922.1"/>
    <property type="molecule type" value="Genomic_DNA"/>
</dbReference>
<proteinExistence type="predicted"/>
<evidence type="ECO:0000256" key="1">
    <source>
        <dbReference type="SAM" id="MobiDB-lite"/>
    </source>
</evidence>
<name>A0AAC9LHZ7_9PSEU</name>
<organism evidence="2 3">
    <name type="scientific">Actinoalloteichus fjordicus</name>
    <dbReference type="NCBI Taxonomy" id="1612552"/>
    <lineage>
        <taxon>Bacteria</taxon>
        <taxon>Bacillati</taxon>
        <taxon>Actinomycetota</taxon>
        <taxon>Actinomycetes</taxon>
        <taxon>Pseudonocardiales</taxon>
        <taxon>Pseudonocardiaceae</taxon>
        <taxon>Actinoalloteichus</taxon>
    </lineage>
</organism>
<dbReference type="KEGG" id="acad:UA74_29650"/>
<reference evidence="3" key="1">
    <citation type="submission" date="2016-06" db="EMBL/GenBank/DDBJ databases">
        <title>Complete genome sequence of Actinoalloteichus fjordicus DSM 46855 (=ADI127-17), type strain of the new species Actinoalloteichus fjordicus.</title>
        <authorList>
            <person name="Ruckert C."/>
            <person name="Nouioui I."/>
            <person name="Willmese J."/>
            <person name="van Wezel G."/>
            <person name="Klenk H.-P."/>
            <person name="Kalinowski J."/>
            <person name="Zotchev S.B."/>
        </authorList>
    </citation>
    <scope>NUCLEOTIDE SEQUENCE [LARGE SCALE GENOMIC DNA]</scope>
    <source>
        <strain evidence="3">ADI127-7</strain>
    </source>
</reference>
<keyword evidence="3" id="KW-1185">Reference proteome</keyword>
<protein>
    <submittedName>
        <fullName evidence="2">Uncharacterized protein</fullName>
    </submittedName>
</protein>
<dbReference type="RefSeq" id="WP_157434519.1">
    <property type="nucleotide sequence ID" value="NZ_CP016076.1"/>
</dbReference>
<evidence type="ECO:0000313" key="2">
    <source>
        <dbReference type="EMBL" id="APU17922.1"/>
    </source>
</evidence>
<gene>
    <name evidence="2" type="ORF">UA74_29650</name>
</gene>
<dbReference type="Proteomes" id="UP000185511">
    <property type="component" value="Chromosome"/>
</dbReference>
<evidence type="ECO:0000313" key="3">
    <source>
        <dbReference type="Proteomes" id="UP000185511"/>
    </source>
</evidence>
<dbReference type="AlphaFoldDB" id="A0AAC9LHZ7"/>
<accession>A0AAC9LHZ7</accession>